<dbReference type="Pfam" id="PF10119">
    <property type="entry name" value="MethyTransf_Reg"/>
    <property type="match status" value="1"/>
</dbReference>
<dbReference type="InterPro" id="IPR029063">
    <property type="entry name" value="SAM-dependent_MTases_sf"/>
</dbReference>
<keyword evidence="5" id="KW-1185">Reference proteome</keyword>
<gene>
    <name evidence="4" type="ORF">D0Y96_08065</name>
</gene>
<dbReference type="EMBL" id="QVQT01000003">
    <property type="protein sequence ID" value="RFU16705.1"/>
    <property type="molecule type" value="Genomic_DNA"/>
</dbReference>
<dbReference type="AlphaFoldDB" id="A0A372IP74"/>
<accession>A0A372IP74</accession>
<evidence type="ECO:0000259" key="1">
    <source>
        <dbReference type="Pfam" id="PF08242"/>
    </source>
</evidence>
<dbReference type="CDD" id="cd02440">
    <property type="entry name" value="AdoMet_MTases"/>
    <property type="match status" value="1"/>
</dbReference>
<dbReference type="Pfam" id="PF08242">
    <property type="entry name" value="Methyltransf_12"/>
    <property type="match status" value="1"/>
</dbReference>
<dbReference type="Proteomes" id="UP000264702">
    <property type="component" value="Unassembled WGS sequence"/>
</dbReference>
<dbReference type="GO" id="GO:0032259">
    <property type="term" value="P:methylation"/>
    <property type="evidence" value="ECO:0007669"/>
    <property type="project" value="UniProtKB-KW"/>
</dbReference>
<dbReference type="Gene3D" id="3.40.50.150">
    <property type="entry name" value="Vaccinia Virus protein VP39"/>
    <property type="match status" value="1"/>
</dbReference>
<dbReference type="InterPro" id="IPR050723">
    <property type="entry name" value="CFA/CMAS"/>
</dbReference>
<evidence type="ECO:0000259" key="3">
    <source>
        <dbReference type="Pfam" id="PF21782"/>
    </source>
</evidence>
<feature type="domain" description="Methyltransferase type 12" evidence="1">
    <location>
        <begin position="90"/>
        <end position="192"/>
    </location>
</feature>
<dbReference type="SUPFAM" id="SSF53335">
    <property type="entry name" value="S-adenosyl-L-methionine-dependent methyltransferases"/>
    <property type="match status" value="1"/>
</dbReference>
<sequence length="548" mass="60376">MRERAGTALSGACGQICKVGSLEFFSALPATLCGHRRQERMAGNTNAPKTSYDTVEYPGFSYPDTHPDRLAVMAALHGLQPAPVATCRVLEIGCSEGANLIPMAYELPAAEFTGFDLAGLPIARGQQRIGELGLTNIRLFQGDLMEAETAPESGGLGEYDYIIVHGVYAWVPEPVRDRLLALCSAHLARNGVAFVSYNALPGSHMRNMIREAIVWRAEHAAGNAMGPEEQAAAGLDLLGLLIRTRPEEDPYRRLTEEQLTKLRKRSPKVLFHDELSPVYAPVSVAAFVQHARRHGLEYLSESVLPVPNDPSFRPELMEALREIAGDDTVALEQMLDFARMRMYRETLLVHAEQPVQRDLAGDVLREMRFASQATPAAGEREGVCAYNLPGGLKVGCDQAPAIGVMERLMTAWPRTLGYEEMRQTAAEDGLRSEAHVQRLLQQMAIARMIELHVYEPAVADVVSEKPKATAVSRQEARVHPHAANLWHGTVQLDDMRVRGLLQMLDGTRDHGELLAQLCVEFPEMGDEELKLGLEANLTRLLRAALLES</sequence>
<dbReference type="PANTHER" id="PTHR43667:SF2">
    <property type="entry name" value="FATTY ACID C-METHYL TRANSFERASE"/>
    <property type="match status" value="1"/>
</dbReference>
<evidence type="ECO:0000313" key="5">
    <source>
        <dbReference type="Proteomes" id="UP000264702"/>
    </source>
</evidence>
<dbReference type="InterPro" id="IPR013217">
    <property type="entry name" value="Methyltransf_12"/>
</dbReference>
<keyword evidence="4" id="KW-0489">Methyltransferase</keyword>
<keyword evidence="4" id="KW-0808">Transferase</keyword>
<dbReference type="GO" id="GO:0008168">
    <property type="term" value="F:methyltransferase activity"/>
    <property type="evidence" value="ECO:0007669"/>
    <property type="project" value="UniProtKB-KW"/>
</dbReference>
<comment type="caution">
    <text evidence="4">The sequence shown here is derived from an EMBL/GenBank/DDBJ whole genome shotgun (WGS) entry which is preliminary data.</text>
</comment>
<proteinExistence type="predicted"/>
<organism evidence="4 5">
    <name type="scientific">Paracidobacterium acidisoli</name>
    <dbReference type="NCBI Taxonomy" id="2303751"/>
    <lineage>
        <taxon>Bacteria</taxon>
        <taxon>Pseudomonadati</taxon>
        <taxon>Acidobacteriota</taxon>
        <taxon>Terriglobia</taxon>
        <taxon>Terriglobales</taxon>
        <taxon>Acidobacteriaceae</taxon>
        <taxon>Paracidobacterium</taxon>
    </lineage>
</organism>
<evidence type="ECO:0000259" key="2">
    <source>
        <dbReference type="Pfam" id="PF10119"/>
    </source>
</evidence>
<dbReference type="InterPro" id="IPR018773">
    <property type="entry name" value="MeTrfase_reg_dom_prd"/>
</dbReference>
<evidence type="ECO:0000313" key="4">
    <source>
        <dbReference type="EMBL" id="RFU16705.1"/>
    </source>
</evidence>
<feature type="domain" description="PKMT C-terminal winged helix" evidence="3">
    <location>
        <begin position="464"/>
        <end position="520"/>
    </location>
</feature>
<dbReference type="Pfam" id="PF21782">
    <property type="entry name" value="WHD_PKMT"/>
    <property type="match status" value="1"/>
</dbReference>
<feature type="domain" description="Methyltransferase regulatory" evidence="2">
    <location>
        <begin position="267"/>
        <end position="350"/>
    </location>
</feature>
<dbReference type="PANTHER" id="PTHR43667">
    <property type="entry name" value="CYCLOPROPANE-FATTY-ACYL-PHOSPHOLIPID SYNTHASE"/>
    <property type="match status" value="1"/>
</dbReference>
<protein>
    <submittedName>
        <fullName evidence="4">Methyltransferase domain-containing protein</fullName>
    </submittedName>
</protein>
<reference evidence="4 5" key="1">
    <citation type="submission" date="2018-08" db="EMBL/GenBank/DDBJ databases">
        <title>Acidipila sp. 4G-K13, an acidobacterium isolated from forest soil.</title>
        <authorList>
            <person name="Gao Z.-H."/>
            <person name="Qiu L.-H."/>
        </authorList>
    </citation>
    <scope>NUCLEOTIDE SEQUENCE [LARGE SCALE GENOMIC DNA]</scope>
    <source>
        <strain evidence="4 5">4G-K13</strain>
    </source>
</reference>
<dbReference type="InterPro" id="IPR048976">
    <property type="entry name" value="WHD_PKMT"/>
</dbReference>
<name>A0A372IP74_9BACT</name>